<dbReference type="CDD" id="cd03794">
    <property type="entry name" value="GT4_WbuB-like"/>
    <property type="match status" value="1"/>
</dbReference>
<dbReference type="KEGG" id="mag:amb0145"/>
<sequence>MRILFLTENYPPETNAAATRVSERAAYWIKAGHQVTVLTSAPNFPGGRLFEGWRNDWRQISVVDGIRVVRVKTYIAPNEGFAKRILDFLSFMVSAFIAGLFEARPDVVVSTSPQFFAAVGGWALAAVRRVPFVFELGDLWPRSITAVGAMKDSPVIRAIEALELFLYRRSAAVVALTRAFKADLIARRIPAEKIAVVINGVDLPRYAPRPRDEALEAEWGLKDKFVIGYVGTHGMAHGLINVLDAALRLKDTAPHIRFLLVGNGAERQMLKDEAARRGLANVVFGPPQPKERMPAVWSLCDVALIHLKDSPAFAEVIPSKMFEAMGMGLPLLLVAPRGEASHIVEADRAGLFVPAADPDGLAAAARRLADDAAERKTLAAASLEAASSHTRQRQADLFIRVLELVVAGRGSAEAGTIEG</sequence>
<dbReference type="AlphaFoldDB" id="Q2WB26"/>
<dbReference type="EMBL" id="AP007255">
    <property type="protein sequence ID" value="BAE48949.1"/>
    <property type="molecule type" value="Genomic_DNA"/>
</dbReference>
<reference evidence="3 4" key="1">
    <citation type="journal article" date="2005" name="DNA Res.">
        <title>Complete genome sequence of the facultative anaerobic magnetotactic bacterium Magnetospirillum sp. strain AMB-1.</title>
        <authorList>
            <person name="Matsunaga T."/>
            <person name="Okamura Y."/>
            <person name="Fukuda Y."/>
            <person name="Wahyudi A.T."/>
            <person name="Murase Y."/>
            <person name="Takeyama H."/>
        </authorList>
    </citation>
    <scope>NUCLEOTIDE SEQUENCE [LARGE SCALE GENOMIC DNA]</scope>
    <source>
        <strain evidence="4">ATCC 700264 / AMB-1</strain>
    </source>
</reference>
<protein>
    <submittedName>
        <fullName evidence="3">Glycosyltransferase</fullName>
    </submittedName>
</protein>
<dbReference type="Pfam" id="PF13579">
    <property type="entry name" value="Glyco_trans_4_4"/>
    <property type="match status" value="1"/>
</dbReference>
<dbReference type="CAZy" id="GT4">
    <property type="family name" value="Glycosyltransferase Family 4"/>
</dbReference>
<dbReference type="InterPro" id="IPR050194">
    <property type="entry name" value="Glycosyltransferase_grp1"/>
</dbReference>
<dbReference type="Pfam" id="PF00534">
    <property type="entry name" value="Glycos_transf_1"/>
    <property type="match status" value="1"/>
</dbReference>
<dbReference type="PANTHER" id="PTHR45947">
    <property type="entry name" value="SULFOQUINOVOSYL TRANSFERASE SQD2"/>
    <property type="match status" value="1"/>
</dbReference>
<feature type="domain" description="Glycosyltransferase subfamily 4-like N-terminal" evidence="2">
    <location>
        <begin position="17"/>
        <end position="200"/>
    </location>
</feature>
<dbReference type="OrthoDB" id="185319at2"/>
<dbReference type="InterPro" id="IPR028098">
    <property type="entry name" value="Glyco_trans_4-like_N"/>
</dbReference>
<feature type="domain" description="Glycosyl transferase family 1" evidence="1">
    <location>
        <begin position="217"/>
        <end position="379"/>
    </location>
</feature>
<evidence type="ECO:0000259" key="1">
    <source>
        <dbReference type="Pfam" id="PF00534"/>
    </source>
</evidence>
<dbReference type="SUPFAM" id="SSF53756">
    <property type="entry name" value="UDP-Glycosyltransferase/glycogen phosphorylase"/>
    <property type="match status" value="1"/>
</dbReference>
<dbReference type="InterPro" id="IPR001296">
    <property type="entry name" value="Glyco_trans_1"/>
</dbReference>
<proteinExistence type="predicted"/>
<accession>Q2WB26</accession>
<evidence type="ECO:0000259" key="2">
    <source>
        <dbReference type="Pfam" id="PF13579"/>
    </source>
</evidence>
<dbReference type="PANTHER" id="PTHR45947:SF3">
    <property type="entry name" value="SULFOQUINOVOSYL TRANSFERASE SQD2"/>
    <property type="match status" value="1"/>
</dbReference>
<dbReference type="Gene3D" id="3.40.50.2000">
    <property type="entry name" value="Glycogen Phosphorylase B"/>
    <property type="match status" value="2"/>
</dbReference>
<dbReference type="HOGENOM" id="CLU_009583_11_2_5"/>
<dbReference type="STRING" id="342108.amb0145"/>
<dbReference type="GO" id="GO:0016758">
    <property type="term" value="F:hexosyltransferase activity"/>
    <property type="evidence" value="ECO:0007669"/>
    <property type="project" value="TreeGrafter"/>
</dbReference>
<gene>
    <name evidence="3" type="ordered locus">amb0145</name>
</gene>
<keyword evidence="4" id="KW-1185">Reference proteome</keyword>
<name>Q2WB26_PARM1</name>
<dbReference type="Proteomes" id="UP000007058">
    <property type="component" value="Chromosome"/>
</dbReference>
<dbReference type="RefSeq" id="WP_011382592.1">
    <property type="nucleotide sequence ID" value="NC_007626.1"/>
</dbReference>
<organism evidence="3 4">
    <name type="scientific">Paramagnetospirillum magneticum (strain ATCC 700264 / AMB-1)</name>
    <name type="common">Magnetospirillum magneticum</name>
    <dbReference type="NCBI Taxonomy" id="342108"/>
    <lineage>
        <taxon>Bacteria</taxon>
        <taxon>Pseudomonadati</taxon>
        <taxon>Pseudomonadota</taxon>
        <taxon>Alphaproteobacteria</taxon>
        <taxon>Rhodospirillales</taxon>
        <taxon>Magnetospirillaceae</taxon>
        <taxon>Paramagnetospirillum</taxon>
    </lineage>
</organism>
<evidence type="ECO:0000313" key="4">
    <source>
        <dbReference type="Proteomes" id="UP000007058"/>
    </source>
</evidence>
<evidence type="ECO:0000313" key="3">
    <source>
        <dbReference type="EMBL" id="BAE48949.1"/>
    </source>
</evidence>